<organism evidence="3 4">
    <name type="scientific">Symbiodinium microadriaticum</name>
    <name type="common">Dinoflagellate</name>
    <name type="synonym">Zooxanthella microadriatica</name>
    <dbReference type="NCBI Taxonomy" id="2951"/>
    <lineage>
        <taxon>Eukaryota</taxon>
        <taxon>Sar</taxon>
        <taxon>Alveolata</taxon>
        <taxon>Dinophyceae</taxon>
        <taxon>Suessiales</taxon>
        <taxon>Symbiodiniaceae</taxon>
        <taxon>Symbiodinium</taxon>
    </lineage>
</organism>
<dbReference type="GO" id="GO:0043041">
    <property type="term" value="P:amino acid activation for nonribosomal peptide biosynthetic process"/>
    <property type="evidence" value="ECO:0007669"/>
    <property type="project" value="TreeGrafter"/>
</dbReference>
<dbReference type="OrthoDB" id="430157at2759"/>
<dbReference type="Gene3D" id="3.30.559.10">
    <property type="entry name" value="Chloramphenicol acetyltransferase-like domain"/>
    <property type="match status" value="1"/>
</dbReference>
<gene>
    <name evidence="3" type="primary">tycC</name>
    <name evidence="3" type="ORF">AK812_SmicGene31654</name>
</gene>
<dbReference type="OMA" id="WPRIRID"/>
<dbReference type="InterPro" id="IPR042099">
    <property type="entry name" value="ANL_N_sf"/>
</dbReference>
<feature type="domain" description="AMP-dependent synthetase/ligase" evidence="2">
    <location>
        <begin position="194"/>
        <end position="558"/>
    </location>
</feature>
<dbReference type="PANTHER" id="PTHR45527:SF1">
    <property type="entry name" value="FATTY ACID SYNTHASE"/>
    <property type="match status" value="1"/>
</dbReference>
<dbReference type="InterPro" id="IPR000873">
    <property type="entry name" value="AMP-dep_synth/lig_dom"/>
</dbReference>
<dbReference type="GO" id="GO:0031177">
    <property type="term" value="F:phosphopantetheine binding"/>
    <property type="evidence" value="ECO:0007669"/>
    <property type="project" value="TreeGrafter"/>
</dbReference>
<keyword evidence="4" id="KW-1185">Reference proteome</keyword>
<dbReference type="Gene3D" id="3.30.300.30">
    <property type="match status" value="1"/>
</dbReference>
<dbReference type="Gene3D" id="3.40.50.12780">
    <property type="entry name" value="N-terminal domain of ligase-like"/>
    <property type="match status" value="1"/>
</dbReference>
<evidence type="ECO:0000313" key="4">
    <source>
        <dbReference type="Proteomes" id="UP000186817"/>
    </source>
</evidence>
<dbReference type="GO" id="GO:0044550">
    <property type="term" value="P:secondary metabolite biosynthetic process"/>
    <property type="evidence" value="ECO:0007669"/>
    <property type="project" value="TreeGrafter"/>
</dbReference>
<protein>
    <submittedName>
        <fullName evidence="3">Tyrocidine synthase 3</fullName>
    </submittedName>
</protein>
<dbReference type="InterPro" id="IPR023213">
    <property type="entry name" value="CAT-like_dom_sf"/>
</dbReference>
<dbReference type="InterPro" id="IPR045851">
    <property type="entry name" value="AMP-bd_C_sf"/>
</dbReference>
<comment type="caution">
    <text evidence="3">The sequence shown here is derived from an EMBL/GenBank/DDBJ whole genome shotgun (WGS) entry which is preliminary data.</text>
</comment>
<evidence type="ECO:0000313" key="3">
    <source>
        <dbReference type="EMBL" id="OLP87158.1"/>
    </source>
</evidence>
<dbReference type="SUPFAM" id="SSF56801">
    <property type="entry name" value="Acetyl-CoA synthetase-like"/>
    <property type="match status" value="1"/>
</dbReference>
<dbReference type="PANTHER" id="PTHR45527">
    <property type="entry name" value="NONRIBOSOMAL PEPTIDE SYNTHETASE"/>
    <property type="match status" value="1"/>
</dbReference>
<feature type="region of interest" description="Disordered" evidence="1">
    <location>
        <begin position="153"/>
        <end position="174"/>
    </location>
</feature>
<evidence type="ECO:0000256" key="1">
    <source>
        <dbReference type="SAM" id="MobiDB-lite"/>
    </source>
</evidence>
<name>A0A1Q9CW66_SYMMI</name>
<dbReference type="EMBL" id="LSRX01000877">
    <property type="protein sequence ID" value="OLP87158.1"/>
    <property type="molecule type" value="Genomic_DNA"/>
</dbReference>
<evidence type="ECO:0000259" key="2">
    <source>
        <dbReference type="Pfam" id="PF00501"/>
    </source>
</evidence>
<sequence length="1395" mass="153587">MPRGFLAALLGPEDAPNWEAPVPPRHRPLQGVKDTPLDASVAVCPFPTSRRWAHLSSFLAGEVHFHAPIDNAAANSTYTTSSREDDDTSPFSAKQALAPGTGYWCSTGKHEPKDLVIWTGIMHKRRKVRALKVSWAYAPGWVRVRSTPDGKHWDTTWGSGFPTDRPKSGTAPMAQCSRPPIPLPQPQSVPEAYEHQAIETPRAAAICVPGQFELSYEVVVERSRLLACRLSERFAAAQTEQQGSVGILVDRTHPDFLPLLLACARCLRPFILLSTDLPDAARQDSRNRFLVETLQPCLLVSDTSDRIAAIPLTEGEDWISLEDPLFNVEQQRSLGQSALDRVQKPQQGASDRVLSLMCTGGSQRLKIAKVTHCMMLHEFRYYADICGLEGAPPRVLQNLRSFWPAAVVGQLSLTLALAGCAVVSTTAEPLELLSLVQAEQIDVVGLVPDQLRLLAEDPKKQLPNVRLVIAWAERLPPALADRWRGHPAKFIELLIATEYWLSFYGHPLQTKGEDRTGTLLQPVGSTVKFAVLDESLTPVAAGQVGELYLHGPMLCAGYVDAADTDGQFLMLRGRRYFKTRDLVRLMPGGGFVYHSRADRHAKLRGQFVDLAALEQNLQDTEGVQEAFVLEDESGDLFAFLSLNDSCRRASGLTTASRAVSRAKELLPWRAALRLRSALPRSATGKLDGQALQQVVVAEKLAQEAKATAPHLRRRLKDTCRKHMACALALLLTACAGDALVESLLRLASRNRLYGSTPSPPSAFGLLSAAYSWLAMAQLEHWGLKPQAYVDSLPISRMGSLFLLHLAPARRMRGLLTVLGAIVAAGRRRLFAWPLVFWLGCGAQLDFEAERSLRHGCVAACTRLASGLMDSLDEAVKQLCWRMWSALFPKGFRVRRRFWPRVARETRDTGSQWEQYPQEEQQILEYDLWVVSQLSAVEDPGKQDRSTWPPEKQAWDSASTRGVDVVFSKSACDWALETFGTGSEASAAATEPELPPFDRRVVDLVRQVMPSAGDLESPLKGLDSLRAGWLAGSLQSLGRAVSSEAVRRATNLKSLVRIVKAAPAAPKVAPAGAAEYAIWFTPGQFQPMSPWLTRAESPADVPAMRLAVEALLERHPSLRAVNIDSMALRGFVLSCASLFAAILGPKTPASLRSAIGALLLRCWPRVAVDVPHVESSKDTAVPFAVLEFTGQSELERHLQSRGWHLTKPPFEVTLLQLKIALEGVWDCQGGHISIVRVDGGDLVYVDSQRWQAAVLRAPEDPRSPAPPVMSRPLLAGRLGSAGVWLRVVAPGEMQVWWQSAPGVEPFTFSASRIPQQYDRLDTISFVMMQCYHAFGDGYCYSPIASDLFDAYEACRAPEPRELPPARDEALGILQRRLKEQPFAANLANRFLGKNLL</sequence>
<dbReference type="Pfam" id="PF00501">
    <property type="entry name" value="AMP-binding"/>
    <property type="match status" value="1"/>
</dbReference>
<dbReference type="Proteomes" id="UP000186817">
    <property type="component" value="Unassembled WGS sequence"/>
</dbReference>
<reference evidence="3 4" key="1">
    <citation type="submission" date="2016-02" db="EMBL/GenBank/DDBJ databases">
        <title>Genome analysis of coral dinoflagellate symbionts highlights evolutionary adaptations to a symbiotic lifestyle.</title>
        <authorList>
            <person name="Aranda M."/>
            <person name="Li Y."/>
            <person name="Liew Y.J."/>
            <person name="Baumgarten S."/>
            <person name="Simakov O."/>
            <person name="Wilson M."/>
            <person name="Piel J."/>
            <person name="Ashoor H."/>
            <person name="Bougouffa S."/>
            <person name="Bajic V.B."/>
            <person name="Ryu T."/>
            <person name="Ravasi T."/>
            <person name="Bayer T."/>
            <person name="Micklem G."/>
            <person name="Kim H."/>
            <person name="Bhak J."/>
            <person name="Lajeunesse T.C."/>
            <person name="Voolstra C.R."/>
        </authorList>
    </citation>
    <scope>NUCLEOTIDE SEQUENCE [LARGE SCALE GENOMIC DNA]</scope>
    <source>
        <strain evidence="3 4">CCMP2467</strain>
    </source>
</reference>
<proteinExistence type="predicted"/>
<dbReference type="GO" id="GO:0005737">
    <property type="term" value="C:cytoplasm"/>
    <property type="evidence" value="ECO:0007669"/>
    <property type="project" value="TreeGrafter"/>
</dbReference>
<accession>A0A1Q9CW66</accession>